<dbReference type="EMBL" id="CAJNOM010000679">
    <property type="protein sequence ID" value="CAF1539833.1"/>
    <property type="molecule type" value="Genomic_DNA"/>
</dbReference>
<evidence type="ECO:0000313" key="6">
    <source>
        <dbReference type="EMBL" id="CAF1539833.1"/>
    </source>
</evidence>
<comment type="function">
    <text evidence="2">Hydrolase that can specifically remove 'Lys-48'-linked conjugated ubiquitin from proteins. Has exodeubiquitinase activity and has a preference for long polyubiquitin chains. May play a regulatory role at the level of protein turnover.</text>
</comment>
<feature type="compositionally biased region" description="Low complexity" evidence="3">
    <location>
        <begin position="342"/>
        <end position="351"/>
    </location>
</feature>
<keyword evidence="2" id="KW-0788">Thiol protease</keyword>
<keyword evidence="2" id="KW-0645">Protease</keyword>
<feature type="domain" description="MINDY deubiquitinase" evidence="4">
    <location>
        <begin position="57"/>
        <end position="305"/>
    </location>
</feature>
<evidence type="ECO:0000313" key="5">
    <source>
        <dbReference type="EMBL" id="CAF1103041.1"/>
    </source>
</evidence>
<comment type="similarity">
    <text evidence="1 2">Belongs to the MINDY deubiquitinase family. FAM63 subfamily.</text>
</comment>
<evidence type="ECO:0000256" key="3">
    <source>
        <dbReference type="SAM" id="MobiDB-lite"/>
    </source>
</evidence>
<dbReference type="GO" id="GO:0005829">
    <property type="term" value="C:cytosol"/>
    <property type="evidence" value="ECO:0007669"/>
    <property type="project" value="TreeGrafter"/>
</dbReference>
<dbReference type="GO" id="GO:0036435">
    <property type="term" value="F:K48-linked polyubiquitin modification-dependent protein binding"/>
    <property type="evidence" value="ECO:0007669"/>
    <property type="project" value="UniProtKB-UniRule"/>
</dbReference>
<accession>A0A815W374</accession>
<name>A0A815W374_9BILA</name>
<dbReference type="InterPro" id="IPR007518">
    <property type="entry name" value="MINDY"/>
</dbReference>
<dbReference type="Proteomes" id="UP000663832">
    <property type="component" value="Unassembled WGS sequence"/>
</dbReference>
<dbReference type="AlphaFoldDB" id="A0A815W374"/>
<reference evidence="6" key="1">
    <citation type="submission" date="2021-02" db="EMBL/GenBank/DDBJ databases">
        <authorList>
            <person name="Nowell W R."/>
        </authorList>
    </citation>
    <scope>NUCLEOTIDE SEQUENCE</scope>
</reference>
<sequence length="382" mass="44589">MSDNKPSSGRLRSNSYDQAMSSEYLTVNKPIVNNSSSEFDRKSCETIQRNNDDDDDVYSIKWIEFNHQRLPILLQNMNGPCPLLAIANILLLRKRIFLPSNLNVISTEHVIASIAEYILQVDTTKLNDEKRINYERNIQDALAVLPKLKTGMDVNLKFNGVDKFEYTPECIIFDLLGIQLLHGWVVDPQDKELQKIIQSNALSYNQLIEKMIPQTDENISRESLLIQQFLEENRSQLTHYGILQLNTIMVDNQLAVLFRNNHFNTIWKNKNQLFLLVSDQGYLNHPSIVFETLTDIDNNSTFTNGYGDIWQKSVPVDTTRDRDLAIAMHKQQQRQYREEQLYQQQQQQHSQRYYHEENSNKSRKKQRHPSYDDDQDCACVLS</sequence>
<protein>
    <recommendedName>
        <fullName evidence="2">Ubiquitin carboxyl-terminal hydrolase</fullName>
        <ecNumber evidence="2">3.4.19.12</ecNumber>
    </recommendedName>
</protein>
<keyword evidence="7" id="KW-1185">Reference proteome</keyword>
<comment type="caution">
    <text evidence="6">The sequence shown here is derived from an EMBL/GenBank/DDBJ whole genome shotgun (WGS) entry which is preliminary data.</text>
</comment>
<dbReference type="Pfam" id="PF04424">
    <property type="entry name" value="MINDY_DUB"/>
    <property type="match status" value="1"/>
</dbReference>
<keyword evidence="2" id="KW-0833">Ubl conjugation pathway</keyword>
<dbReference type="Proteomes" id="UP000663877">
    <property type="component" value="Unassembled WGS sequence"/>
</dbReference>
<dbReference type="GO" id="GO:0006508">
    <property type="term" value="P:proteolysis"/>
    <property type="evidence" value="ECO:0007669"/>
    <property type="project" value="UniProtKB-KW"/>
</dbReference>
<dbReference type="EMBL" id="CAJNOI010000128">
    <property type="protein sequence ID" value="CAF1103041.1"/>
    <property type="molecule type" value="Genomic_DNA"/>
</dbReference>
<gene>
    <name evidence="5" type="ORF">BJG266_LOCUS21460</name>
    <name evidence="6" type="ORF">QVE165_LOCUS46236</name>
</gene>
<dbReference type="PANTHER" id="PTHR18063">
    <property type="entry name" value="NF-E2 INDUCIBLE PROTEIN"/>
    <property type="match status" value="1"/>
</dbReference>
<dbReference type="GO" id="GO:0140934">
    <property type="term" value="F:histone deubiquitinase activity"/>
    <property type="evidence" value="ECO:0007669"/>
    <property type="project" value="UniProtKB-UniRule"/>
</dbReference>
<keyword evidence="2" id="KW-0378">Hydrolase</keyword>
<evidence type="ECO:0000259" key="4">
    <source>
        <dbReference type="Pfam" id="PF04424"/>
    </source>
</evidence>
<feature type="region of interest" description="Disordered" evidence="3">
    <location>
        <begin position="342"/>
        <end position="375"/>
    </location>
</feature>
<evidence type="ECO:0000313" key="7">
    <source>
        <dbReference type="Proteomes" id="UP000663832"/>
    </source>
</evidence>
<dbReference type="GO" id="GO:0004843">
    <property type="term" value="F:cysteine-type deubiquitinase activity"/>
    <property type="evidence" value="ECO:0007669"/>
    <property type="project" value="UniProtKB-UniRule"/>
</dbReference>
<dbReference type="GO" id="GO:1990380">
    <property type="term" value="F:K48-linked deubiquitinase activity"/>
    <property type="evidence" value="ECO:0007669"/>
    <property type="project" value="UniProtKB-UniRule"/>
</dbReference>
<dbReference type="GO" id="GO:0071108">
    <property type="term" value="P:protein K48-linked deubiquitination"/>
    <property type="evidence" value="ECO:0007669"/>
    <property type="project" value="TreeGrafter"/>
</dbReference>
<dbReference type="PANTHER" id="PTHR18063:SF6">
    <property type="entry name" value="UBIQUITIN CARBOXYL-TERMINAL HYDROLASE"/>
    <property type="match status" value="1"/>
</dbReference>
<dbReference type="EC" id="3.4.19.12" evidence="2"/>
<evidence type="ECO:0000256" key="2">
    <source>
        <dbReference type="RuleBase" id="RU367139"/>
    </source>
</evidence>
<dbReference type="GO" id="GO:0071944">
    <property type="term" value="C:cell periphery"/>
    <property type="evidence" value="ECO:0007669"/>
    <property type="project" value="TreeGrafter"/>
</dbReference>
<evidence type="ECO:0000256" key="1">
    <source>
        <dbReference type="ARBA" id="ARBA00006616"/>
    </source>
</evidence>
<organism evidence="6 7">
    <name type="scientific">Adineta steineri</name>
    <dbReference type="NCBI Taxonomy" id="433720"/>
    <lineage>
        <taxon>Eukaryota</taxon>
        <taxon>Metazoa</taxon>
        <taxon>Spiralia</taxon>
        <taxon>Gnathifera</taxon>
        <taxon>Rotifera</taxon>
        <taxon>Eurotatoria</taxon>
        <taxon>Bdelloidea</taxon>
        <taxon>Adinetida</taxon>
        <taxon>Adinetidae</taxon>
        <taxon>Adineta</taxon>
    </lineage>
</organism>
<proteinExistence type="inferred from homology"/>
<comment type="catalytic activity">
    <reaction evidence="2">
        <text>Thiol-dependent hydrolysis of ester, thioester, amide, peptide and isopeptide bonds formed by the C-terminal Gly of ubiquitin (a 76-residue protein attached to proteins as an intracellular targeting signal).</text>
        <dbReference type="EC" id="3.4.19.12"/>
    </reaction>
</comment>
<dbReference type="GO" id="GO:0016807">
    <property type="term" value="F:cysteine-type carboxypeptidase activity"/>
    <property type="evidence" value="ECO:0007669"/>
    <property type="project" value="TreeGrafter"/>
</dbReference>
<dbReference type="OrthoDB" id="10261212at2759"/>
<dbReference type="InterPro" id="IPR033979">
    <property type="entry name" value="MINDY_domain"/>
</dbReference>